<feature type="transmembrane region" description="Helical" evidence="5">
    <location>
        <begin position="99"/>
        <end position="115"/>
    </location>
</feature>
<feature type="transmembrane region" description="Helical" evidence="5">
    <location>
        <begin position="41"/>
        <end position="64"/>
    </location>
</feature>
<evidence type="ECO:0000256" key="1">
    <source>
        <dbReference type="ARBA" id="ARBA00004141"/>
    </source>
</evidence>
<keyword evidence="3 5" id="KW-1133">Transmembrane helix</keyword>
<keyword evidence="7" id="KW-1185">Reference proteome</keyword>
<reference evidence="6 7" key="1">
    <citation type="submission" date="2023-11" db="EMBL/GenBank/DDBJ databases">
        <title>Unpublished Manusciprt.</title>
        <authorList>
            <person name="Saticioglu I.B."/>
            <person name="Ay H."/>
            <person name="Ajmi N."/>
            <person name="Altun S."/>
            <person name="Duman M."/>
        </authorList>
    </citation>
    <scope>NUCLEOTIDE SEQUENCE [LARGE SCALE GENOMIC DNA]</scope>
    <source>
        <strain evidence="6 7">Fl-318</strain>
    </source>
</reference>
<dbReference type="RefSeq" id="WP_230001933.1">
    <property type="nucleotide sequence ID" value="NZ_CP087134.1"/>
</dbReference>
<sequence>MTKKNKIIYWVATLWLALGMTATGIVQLIQMKEEAEMIQRLGYPLYFLILLGVWKILGVIAILIPKFPLLKEWAYAGFFFAMSGAVFSHLYCGDSAKELFGPVLLIVLTVVSWYFRPADRKAIV</sequence>
<evidence type="ECO:0000313" key="6">
    <source>
        <dbReference type="EMBL" id="MDX6189200.1"/>
    </source>
</evidence>
<keyword evidence="2 5" id="KW-0812">Transmembrane</keyword>
<dbReference type="Proteomes" id="UP001273350">
    <property type="component" value="Unassembled WGS sequence"/>
</dbReference>
<feature type="transmembrane region" description="Helical" evidence="5">
    <location>
        <begin position="7"/>
        <end position="29"/>
    </location>
</feature>
<comment type="subcellular location">
    <subcellularLocation>
        <location evidence="1">Membrane</location>
        <topology evidence="1">Multi-pass membrane protein</topology>
    </subcellularLocation>
</comment>
<dbReference type="PIRSF" id="PIRSF030066">
    <property type="entry name" value="UCP030066"/>
    <property type="match status" value="1"/>
</dbReference>
<evidence type="ECO:0000256" key="3">
    <source>
        <dbReference type="ARBA" id="ARBA00022989"/>
    </source>
</evidence>
<evidence type="ECO:0000256" key="2">
    <source>
        <dbReference type="ARBA" id="ARBA00022692"/>
    </source>
</evidence>
<accession>A0ABU4R9E3</accession>
<dbReference type="InterPro" id="IPR016944">
    <property type="entry name" value="UCP030066"/>
</dbReference>
<comment type="caution">
    <text evidence="6">The sequence shown here is derived from an EMBL/GenBank/DDBJ whole genome shotgun (WGS) entry which is preliminary data.</text>
</comment>
<evidence type="ECO:0000313" key="7">
    <source>
        <dbReference type="Proteomes" id="UP001273350"/>
    </source>
</evidence>
<name>A0ABU4R9E3_9FLAO</name>
<organism evidence="6 7">
    <name type="scientific">Flavobacterium cupriresistens</name>
    <dbReference type="NCBI Taxonomy" id="2893885"/>
    <lineage>
        <taxon>Bacteria</taxon>
        <taxon>Pseudomonadati</taxon>
        <taxon>Bacteroidota</taxon>
        <taxon>Flavobacteriia</taxon>
        <taxon>Flavobacteriales</taxon>
        <taxon>Flavobacteriaceae</taxon>
        <taxon>Flavobacterium</taxon>
    </lineage>
</organism>
<feature type="transmembrane region" description="Helical" evidence="5">
    <location>
        <begin position="73"/>
        <end position="93"/>
    </location>
</feature>
<proteinExistence type="predicted"/>
<keyword evidence="4 5" id="KW-0472">Membrane</keyword>
<evidence type="ECO:0000256" key="5">
    <source>
        <dbReference type="SAM" id="Phobius"/>
    </source>
</evidence>
<protein>
    <submittedName>
        <fullName evidence="6">DoxX family protein</fullName>
    </submittedName>
</protein>
<dbReference type="EMBL" id="JAWXVI010000004">
    <property type="protein sequence ID" value="MDX6189200.1"/>
    <property type="molecule type" value="Genomic_DNA"/>
</dbReference>
<evidence type="ECO:0000256" key="4">
    <source>
        <dbReference type="ARBA" id="ARBA00023136"/>
    </source>
</evidence>
<dbReference type="Pfam" id="PF13564">
    <property type="entry name" value="DoxX_2"/>
    <property type="match status" value="1"/>
</dbReference>
<dbReference type="InterPro" id="IPR032808">
    <property type="entry name" value="DoxX"/>
</dbReference>
<gene>
    <name evidence="6" type="ORF">SGQ83_07570</name>
</gene>